<accession>A0A2U3DRW4</accession>
<gene>
    <name evidence="1" type="ORF">PCL_08357</name>
</gene>
<sequence length="181" mass="19945">MSLPTERVNLLSHALRKPNPRRLLAVPCSGVDQGLPQILDRAPCSHVLAICRASPVLYELISTTSLYVVVSMAHDYDCCWTTMSGGASWMGCPRHKEVVGSAAEAEGALQPVHSTKLAFQRTGIQWQYFADWENFSSALSAANHQLEAADSGLERRSRPHVTAHHPYLGASFMRANERTNM</sequence>
<proteinExistence type="predicted"/>
<evidence type="ECO:0000313" key="2">
    <source>
        <dbReference type="Proteomes" id="UP000245956"/>
    </source>
</evidence>
<dbReference type="EMBL" id="LCWV01000040">
    <property type="protein sequence ID" value="PWI64998.1"/>
    <property type="molecule type" value="Genomic_DNA"/>
</dbReference>
<organism evidence="1 2">
    <name type="scientific">Purpureocillium lilacinum</name>
    <name type="common">Paecilomyces lilacinus</name>
    <dbReference type="NCBI Taxonomy" id="33203"/>
    <lineage>
        <taxon>Eukaryota</taxon>
        <taxon>Fungi</taxon>
        <taxon>Dikarya</taxon>
        <taxon>Ascomycota</taxon>
        <taxon>Pezizomycotina</taxon>
        <taxon>Sordariomycetes</taxon>
        <taxon>Hypocreomycetidae</taxon>
        <taxon>Hypocreales</taxon>
        <taxon>Ophiocordycipitaceae</taxon>
        <taxon>Purpureocillium</taxon>
    </lineage>
</organism>
<name>A0A2U3DRW4_PURLI</name>
<dbReference type="Proteomes" id="UP000245956">
    <property type="component" value="Unassembled WGS sequence"/>
</dbReference>
<comment type="caution">
    <text evidence="1">The sequence shown here is derived from an EMBL/GenBank/DDBJ whole genome shotgun (WGS) entry which is preliminary data.</text>
</comment>
<reference evidence="1 2" key="1">
    <citation type="journal article" date="2016" name="Front. Microbiol.">
        <title>Genome and transcriptome sequences reveal the specific parasitism of the nematophagous Purpureocillium lilacinum 36-1.</title>
        <authorList>
            <person name="Xie J."/>
            <person name="Li S."/>
            <person name="Mo C."/>
            <person name="Xiao X."/>
            <person name="Peng D."/>
            <person name="Wang G."/>
            <person name="Xiao Y."/>
        </authorList>
    </citation>
    <scope>NUCLEOTIDE SEQUENCE [LARGE SCALE GENOMIC DNA]</scope>
    <source>
        <strain evidence="1 2">36-1</strain>
    </source>
</reference>
<evidence type="ECO:0000313" key="1">
    <source>
        <dbReference type="EMBL" id="PWI64998.1"/>
    </source>
</evidence>
<protein>
    <submittedName>
        <fullName evidence="1">Uncharacterized protein</fullName>
    </submittedName>
</protein>
<dbReference type="AlphaFoldDB" id="A0A2U3DRW4"/>